<sequence>MHHQHSRLPAPDELMIWRFRSEWDAISKSKSPLDIRHNEQKRAMHGPSSALGKRYLVSRTFLRNTLSRILDCPPIEIKLRDNAEGELQLLTPSSTPELPIRIAYAGIWVLLGISLSKLGVSTALPHFHPSHSEPTDAAPYQADATQTSPAFDHLEEVRNRTLRESVIQLIGDESANRYPTLISQNGAALTAEANDGKYIHIVDLPMPGQICAAIATYKPLSTIQAFGWRGQ</sequence>
<dbReference type="Proteomes" id="UP000054893">
    <property type="component" value="Unassembled WGS sequence"/>
</dbReference>
<gene>
    <name evidence="1" type="ORF">AWB64_04775</name>
</gene>
<dbReference type="GO" id="GO:0008897">
    <property type="term" value="F:holo-[acyl-carrier-protein] synthase activity"/>
    <property type="evidence" value="ECO:0007669"/>
    <property type="project" value="InterPro"/>
</dbReference>
<protein>
    <submittedName>
        <fullName evidence="1">Uncharacterized protein</fullName>
    </submittedName>
</protein>
<proteinExistence type="predicted"/>
<dbReference type="EMBL" id="FCOC02000018">
    <property type="protein sequence ID" value="SAL45028.1"/>
    <property type="molecule type" value="Genomic_DNA"/>
</dbReference>
<dbReference type="InterPro" id="IPR037143">
    <property type="entry name" value="4-PPantetheinyl_Trfase_dom_sf"/>
</dbReference>
<dbReference type="AlphaFoldDB" id="A0A158HKV3"/>
<reference evidence="1 2" key="1">
    <citation type="submission" date="2016-01" db="EMBL/GenBank/DDBJ databases">
        <authorList>
            <person name="Oliw E.H."/>
        </authorList>
    </citation>
    <scope>NUCLEOTIDE SEQUENCE [LARGE SCALE GENOMIC DNA]</scope>
    <source>
        <strain evidence="1">LMG 22029</strain>
    </source>
</reference>
<organism evidence="1 2">
    <name type="scientific">Caballeronia sordidicola</name>
    <name type="common">Burkholderia sordidicola</name>
    <dbReference type="NCBI Taxonomy" id="196367"/>
    <lineage>
        <taxon>Bacteria</taxon>
        <taxon>Pseudomonadati</taxon>
        <taxon>Pseudomonadota</taxon>
        <taxon>Betaproteobacteria</taxon>
        <taxon>Burkholderiales</taxon>
        <taxon>Burkholderiaceae</taxon>
        <taxon>Caballeronia</taxon>
    </lineage>
</organism>
<evidence type="ECO:0000313" key="2">
    <source>
        <dbReference type="Proteomes" id="UP000054893"/>
    </source>
</evidence>
<evidence type="ECO:0000313" key="1">
    <source>
        <dbReference type="EMBL" id="SAL45028.1"/>
    </source>
</evidence>
<dbReference type="GO" id="GO:0000287">
    <property type="term" value="F:magnesium ion binding"/>
    <property type="evidence" value="ECO:0007669"/>
    <property type="project" value="InterPro"/>
</dbReference>
<accession>A0A158HKV3</accession>
<dbReference type="Gene3D" id="3.90.470.20">
    <property type="entry name" value="4'-phosphopantetheinyl transferase domain"/>
    <property type="match status" value="1"/>
</dbReference>
<name>A0A158HKV3_CABSO</name>